<evidence type="ECO:0000256" key="5">
    <source>
        <dbReference type="SAM" id="Coils"/>
    </source>
</evidence>
<dbReference type="Proteomes" id="UP001187192">
    <property type="component" value="Unassembled WGS sequence"/>
</dbReference>
<sequence>MAELENLLLEAAGKVTAAKRKRDMVSHADDGNDSRDKDSDNNHGYVSKRPACQVSLKKRYEATEGEDYQGSDADDNFGVDDSDESDVGGDLYWDEDDKMRLSEMTELEREMILTDRAIKKEDENLKQKLKLKLDDAKFKKSRKEKLPLTLPVGERSLARTADRCTAAGDIALNRLHEKRLKHQVSESQSRLSRTKPKVPSATSPSSSSESENISSYHGEEETSPGVNEMIDSDDKKGIPGSEQASYEDVKGITIQRSKLAKWFMEPFFEDLIVGCFVRIGIGKSTSGPVYRLCMVQSVDSSDPEAQYNLEGINTHKYLICFWGNESSATKWQMAVVSDSSPSEKEYEQLVKEVKRSGGPLPCKREVLAKRETLERAHNYVYSANNVKQMLQEKKHASSRPLNIAVEKDRLKRRLEAAESKGDEAEVERIKARLQELEASRQAQEMDAKAIRLSEMNKKNRAENLKTASKLRPVNVSLKAGDAGYDPFSRRWTRSRNYYDAKAGQRNEASVGTADKYTAAALEAAADAGKLVDTRAPTDQETNSYVLHNFELPISLAALEKFGGPQGARLGCLARKQRIEATIGCRVPEDDGRKHAQTLTVSDYKRRRGLL</sequence>
<evidence type="ECO:0000256" key="2">
    <source>
        <dbReference type="ARBA" id="ARBA00023015"/>
    </source>
</evidence>
<comment type="subcellular location">
    <subcellularLocation>
        <location evidence="1">Nucleus</location>
    </subcellularLocation>
</comment>
<feature type="region of interest" description="Disordered" evidence="6">
    <location>
        <begin position="179"/>
        <end position="246"/>
    </location>
</feature>
<evidence type="ECO:0000256" key="3">
    <source>
        <dbReference type="ARBA" id="ARBA00023163"/>
    </source>
</evidence>
<dbReference type="InterPro" id="IPR004343">
    <property type="entry name" value="Plus-3_dom"/>
</dbReference>
<dbReference type="SUPFAM" id="SSF159042">
    <property type="entry name" value="Plus3-like"/>
    <property type="match status" value="1"/>
</dbReference>
<feature type="compositionally biased region" description="Basic and acidic residues" evidence="6">
    <location>
        <begin position="23"/>
        <end position="41"/>
    </location>
</feature>
<dbReference type="PANTHER" id="PTHR13115">
    <property type="entry name" value="RNA POLYMERASE-ASSOCIATED PROTEIN RTF1 HOMOLOG"/>
    <property type="match status" value="1"/>
</dbReference>
<dbReference type="GO" id="GO:0003677">
    <property type="term" value="F:DNA binding"/>
    <property type="evidence" value="ECO:0007669"/>
    <property type="project" value="InterPro"/>
</dbReference>
<keyword evidence="5" id="KW-0175">Coiled coil</keyword>
<dbReference type="GO" id="GO:0016593">
    <property type="term" value="C:Cdc73/Paf1 complex"/>
    <property type="evidence" value="ECO:0007669"/>
    <property type="project" value="TreeGrafter"/>
</dbReference>
<keyword evidence="3" id="KW-0804">Transcription</keyword>
<evidence type="ECO:0000256" key="6">
    <source>
        <dbReference type="SAM" id="MobiDB-lite"/>
    </source>
</evidence>
<feature type="compositionally biased region" description="Acidic residues" evidence="6">
    <location>
        <begin position="63"/>
        <end position="91"/>
    </location>
</feature>
<feature type="coiled-coil region" evidence="5">
    <location>
        <begin position="407"/>
        <end position="446"/>
    </location>
</feature>
<dbReference type="FunFam" id="3.90.70.200:FF:000003">
    <property type="entry name" value="RNA polymerase-associated protein RTF1"/>
    <property type="match status" value="1"/>
</dbReference>
<dbReference type="Gene3D" id="3.90.70.200">
    <property type="entry name" value="Plus-3 domain"/>
    <property type="match status" value="1"/>
</dbReference>
<dbReference type="PANTHER" id="PTHR13115:SF8">
    <property type="entry name" value="RNA POLYMERASE-ASSOCIATED PROTEIN RTF1 HOMOLOG"/>
    <property type="match status" value="1"/>
</dbReference>
<organism evidence="8 9">
    <name type="scientific">Ficus carica</name>
    <name type="common">Common fig</name>
    <dbReference type="NCBI Taxonomy" id="3494"/>
    <lineage>
        <taxon>Eukaryota</taxon>
        <taxon>Viridiplantae</taxon>
        <taxon>Streptophyta</taxon>
        <taxon>Embryophyta</taxon>
        <taxon>Tracheophyta</taxon>
        <taxon>Spermatophyta</taxon>
        <taxon>Magnoliopsida</taxon>
        <taxon>eudicotyledons</taxon>
        <taxon>Gunneridae</taxon>
        <taxon>Pentapetalae</taxon>
        <taxon>rosids</taxon>
        <taxon>fabids</taxon>
        <taxon>Rosales</taxon>
        <taxon>Moraceae</taxon>
        <taxon>Ficeae</taxon>
        <taxon>Ficus</taxon>
    </lineage>
</organism>
<evidence type="ECO:0000313" key="9">
    <source>
        <dbReference type="Proteomes" id="UP001187192"/>
    </source>
</evidence>
<keyword evidence="9" id="KW-1185">Reference proteome</keyword>
<evidence type="ECO:0000256" key="1">
    <source>
        <dbReference type="ARBA" id="ARBA00004123"/>
    </source>
</evidence>
<dbReference type="EMBL" id="BTGU01000017">
    <property type="protein sequence ID" value="GMN44065.1"/>
    <property type="molecule type" value="Genomic_DNA"/>
</dbReference>
<comment type="caution">
    <text evidence="8">The sequence shown here is derived from an EMBL/GenBank/DDBJ whole genome shotgun (WGS) entry which is preliminary data.</text>
</comment>
<feature type="region of interest" description="Disordered" evidence="6">
    <location>
        <begin position="16"/>
        <end position="91"/>
    </location>
</feature>
<evidence type="ECO:0000313" key="8">
    <source>
        <dbReference type="EMBL" id="GMN44065.1"/>
    </source>
</evidence>
<dbReference type="Pfam" id="PF03126">
    <property type="entry name" value="Plus-3"/>
    <property type="match status" value="1"/>
</dbReference>
<dbReference type="InterPro" id="IPR036128">
    <property type="entry name" value="Plus3-like_sf"/>
</dbReference>
<feature type="domain" description="Plus3" evidence="7">
    <location>
        <begin position="243"/>
        <end position="378"/>
    </location>
</feature>
<gene>
    <name evidence="8" type="ORF">TIFTF001_013257</name>
</gene>
<name>A0AA88D4G1_FICCA</name>
<evidence type="ECO:0000256" key="4">
    <source>
        <dbReference type="ARBA" id="ARBA00023242"/>
    </source>
</evidence>
<dbReference type="GO" id="GO:1990269">
    <property type="term" value="F:RNA polymerase II C-terminal domain phosphoserine binding"/>
    <property type="evidence" value="ECO:0007669"/>
    <property type="project" value="TreeGrafter"/>
</dbReference>
<dbReference type="PROSITE" id="PS51360">
    <property type="entry name" value="PLUS3"/>
    <property type="match status" value="1"/>
</dbReference>
<dbReference type="AlphaFoldDB" id="A0AA88D4G1"/>
<accession>A0AA88D4G1</accession>
<feature type="compositionally biased region" description="Low complexity" evidence="6">
    <location>
        <begin position="200"/>
        <end position="215"/>
    </location>
</feature>
<proteinExistence type="predicted"/>
<protein>
    <recommendedName>
        <fullName evidence="7">Plus3 domain-containing protein</fullName>
    </recommendedName>
</protein>
<evidence type="ECO:0000259" key="7">
    <source>
        <dbReference type="PROSITE" id="PS51360"/>
    </source>
</evidence>
<keyword evidence="2" id="KW-0805">Transcription regulation</keyword>
<keyword evidence="4" id="KW-0539">Nucleus</keyword>
<reference evidence="8" key="1">
    <citation type="submission" date="2023-07" db="EMBL/GenBank/DDBJ databases">
        <title>draft genome sequence of fig (Ficus carica).</title>
        <authorList>
            <person name="Takahashi T."/>
            <person name="Nishimura K."/>
        </authorList>
    </citation>
    <scope>NUCLEOTIDE SEQUENCE</scope>
</reference>
<dbReference type="SMART" id="SM00719">
    <property type="entry name" value="Plus3"/>
    <property type="match status" value="1"/>
</dbReference>